<feature type="compositionally biased region" description="Acidic residues" evidence="1">
    <location>
        <begin position="55"/>
        <end position="74"/>
    </location>
</feature>
<dbReference type="Proteomes" id="UP001212997">
    <property type="component" value="Unassembled WGS sequence"/>
</dbReference>
<evidence type="ECO:0008006" key="4">
    <source>
        <dbReference type="Google" id="ProtNLM"/>
    </source>
</evidence>
<feature type="region of interest" description="Disordered" evidence="1">
    <location>
        <begin position="47"/>
        <end position="132"/>
    </location>
</feature>
<protein>
    <recommendedName>
        <fullName evidence="4">SAP domain-containing protein</fullName>
    </recommendedName>
</protein>
<feature type="compositionally biased region" description="Pro residues" evidence="1">
    <location>
        <begin position="220"/>
        <end position="229"/>
    </location>
</feature>
<dbReference type="AlphaFoldDB" id="A0AAD5YDR6"/>
<keyword evidence="3" id="KW-1185">Reference proteome</keyword>
<proteinExistence type="predicted"/>
<sequence length="263" mass="28202">MSTTTQILFNSPALHSLKRDQLVKLCKIHNIKANGKNTDLIKRLQQKAQELPEQATEDEDVAEEEEEEESDVSDLECGAVGGLRNPITRPSEQWEVVMEDIEEESSSNMGTLSSMKSMRSGEFGSNTSKASVGSSLKALASSLGIKRTFSAKSTASAATKEIPASTSMPVVFPSKGDELDKHAVPYSSIPPSTSLPQTDHFKFTTPDDSLMDTTEDAPVPGSPTRPGQPAPSNGNATPSGLTTIRLITTPSASMHPPHHDSRL</sequence>
<feature type="compositionally biased region" description="Polar residues" evidence="1">
    <location>
        <begin position="230"/>
        <end position="252"/>
    </location>
</feature>
<feature type="region of interest" description="Disordered" evidence="1">
    <location>
        <begin position="167"/>
        <end position="263"/>
    </location>
</feature>
<accession>A0AAD5YDR6</accession>
<feature type="compositionally biased region" description="Polar residues" evidence="1">
    <location>
        <begin position="106"/>
        <end position="127"/>
    </location>
</feature>
<evidence type="ECO:0000256" key="1">
    <source>
        <dbReference type="SAM" id="MobiDB-lite"/>
    </source>
</evidence>
<organism evidence="2 3">
    <name type="scientific">Meripilus lineatus</name>
    <dbReference type="NCBI Taxonomy" id="2056292"/>
    <lineage>
        <taxon>Eukaryota</taxon>
        <taxon>Fungi</taxon>
        <taxon>Dikarya</taxon>
        <taxon>Basidiomycota</taxon>
        <taxon>Agaricomycotina</taxon>
        <taxon>Agaricomycetes</taxon>
        <taxon>Polyporales</taxon>
        <taxon>Meripilaceae</taxon>
        <taxon>Meripilus</taxon>
    </lineage>
</organism>
<dbReference type="EMBL" id="JANAWD010000690">
    <property type="protein sequence ID" value="KAJ3476595.1"/>
    <property type="molecule type" value="Genomic_DNA"/>
</dbReference>
<comment type="caution">
    <text evidence="2">The sequence shown here is derived from an EMBL/GenBank/DDBJ whole genome shotgun (WGS) entry which is preliminary data.</text>
</comment>
<evidence type="ECO:0000313" key="2">
    <source>
        <dbReference type="EMBL" id="KAJ3476595.1"/>
    </source>
</evidence>
<reference evidence="2" key="1">
    <citation type="submission" date="2022-07" db="EMBL/GenBank/DDBJ databases">
        <title>Genome Sequence of Physisporinus lineatus.</title>
        <authorList>
            <person name="Buettner E."/>
        </authorList>
    </citation>
    <scope>NUCLEOTIDE SEQUENCE</scope>
    <source>
        <strain evidence="2">VT162</strain>
    </source>
</reference>
<name>A0AAD5YDR6_9APHY</name>
<gene>
    <name evidence="2" type="ORF">NLI96_g11049</name>
</gene>
<evidence type="ECO:0000313" key="3">
    <source>
        <dbReference type="Proteomes" id="UP001212997"/>
    </source>
</evidence>